<dbReference type="EMBL" id="CP001312">
    <property type="protein sequence ID" value="ADE84815.1"/>
    <property type="molecule type" value="Genomic_DNA"/>
</dbReference>
<reference key="1">
    <citation type="submission" date="2008-12" db="EMBL/GenBank/DDBJ databases">
        <title>Complete genome sequence of Rhodobacter capsulatus SB1003.</title>
        <authorList>
            <person name="Strnad H."/>
            <person name="Lapidus A."/>
            <person name="Vlcek C."/>
            <person name="Ulbrich P."/>
            <person name="Paces J."/>
            <person name="Maltsev N."/>
            <person name="Kumar V."/>
            <person name="Kogan Y."/>
            <person name="Milgram A."/>
            <person name="Rebrekov D."/>
            <person name="Mazur M."/>
            <person name="Cox R."/>
            <person name="Kyrpides N."/>
            <person name="Kolar M."/>
            <person name="Sachova J."/>
            <person name="Ridl J."/>
            <person name="Ivanova N."/>
            <person name="Kapatral V."/>
            <person name="Los T."/>
            <person name="Lykidis A."/>
            <person name="Mikhailova N."/>
            <person name="Reznik G."/>
            <person name="Vasieva O."/>
            <person name="Fonstein M."/>
            <person name="Paces V."/>
            <person name="Haselkorn R."/>
        </authorList>
    </citation>
    <scope>NUCLEOTIDE SEQUENCE</scope>
    <source>
        <strain>SB1003</strain>
    </source>
</reference>
<dbReference type="HOGENOM" id="CLU_1794957_0_0_5"/>
<dbReference type="GeneID" id="31489980"/>
<dbReference type="AlphaFoldDB" id="D5AR09"/>
<keyword evidence="2" id="KW-1185">Reference proteome</keyword>
<dbReference type="Proteomes" id="UP000002361">
    <property type="component" value="Chromosome"/>
</dbReference>
<sequence>MTSPPNPPEQGREAFEEIERRFSQLLGRLGQTFEEALSAVPQGTARSRTRSFVGSVDEFLAERRQAAAAPEAAEIVEDAAGADMPSPDAAAQAPMTGVSLDLSGGRLTVAFGEDPPVEIDLPNLRLGAAWRVSIGGGTLRFDPD</sequence>
<dbReference type="KEGG" id="rcp:RCAP_rcc01055"/>
<reference evidence="1 2" key="2">
    <citation type="journal article" date="2010" name="J. Bacteriol.">
        <title>Complete genome sequence of the photosynthetic purple nonsulfur bacterium Rhodobacter capsulatus SB 1003.</title>
        <authorList>
            <person name="Strnad H."/>
            <person name="Lapidus A."/>
            <person name="Paces J."/>
            <person name="Ulbrich P."/>
            <person name="Vlcek C."/>
            <person name="Paces V."/>
            <person name="Haselkorn R."/>
        </authorList>
    </citation>
    <scope>NUCLEOTIDE SEQUENCE [LARGE SCALE GENOMIC DNA]</scope>
    <source>
        <strain evidence="2">ATCC BAA-309 / NBRC 16581 / SB1003</strain>
    </source>
</reference>
<protein>
    <submittedName>
        <fullName evidence="1">Uncharacterized protein</fullName>
    </submittedName>
</protein>
<dbReference type="RefSeq" id="WP_013066794.1">
    <property type="nucleotide sequence ID" value="NC_014034.1"/>
</dbReference>
<name>D5AR09_RHOCB</name>
<accession>D5AR09</accession>
<dbReference type="STRING" id="272942.RCAP_rcc01055"/>
<evidence type="ECO:0000313" key="1">
    <source>
        <dbReference type="EMBL" id="ADE84815.1"/>
    </source>
</evidence>
<gene>
    <name evidence="1" type="ordered locus">RCAP_rcc01055</name>
</gene>
<proteinExistence type="predicted"/>
<evidence type="ECO:0000313" key="2">
    <source>
        <dbReference type="Proteomes" id="UP000002361"/>
    </source>
</evidence>
<dbReference type="OrthoDB" id="9926921at2"/>
<organism evidence="1 2">
    <name type="scientific">Rhodobacter capsulatus (strain ATCC BAA-309 / NBRC 16581 / SB1003)</name>
    <dbReference type="NCBI Taxonomy" id="272942"/>
    <lineage>
        <taxon>Bacteria</taxon>
        <taxon>Pseudomonadati</taxon>
        <taxon>Pseudomonadota</taxon>
        <taxon>Alphaproteobacteria</taxon>
        <taxon>Rhodobacterales</taxon>
        <taxon>Rhodobacter group</taxon>
        <taxon>Rhodobacter</taxon>
    </lineage>
</organism>